<protein>
    <submittedName>
        <fullName evidence="2">Uncharacterized protein</fullName>
    </submittedName>
</protein>
<keyword evidence="3" id="KW-1185">Reference proteome</keyword>
<reference evidence="2" key="1">
    <citation type="submission" date="2020-05" db="EMBL/GenBank/DDBJ databases">
        <title>Phylogenomic resolution of chytrid fungi.</title>
        <authorList>
            <person name="Stajich J.E."/>
            <person name="Amses K."/>
            <person name="Simmons R."/>
            <person name="Seto K."/>
            <person name="Myers J."/>
            <person name="Bonds A."/>
            <person name="Quandt C.A."/>
            <person name="Barry K."/>
            <person name="Liu P."/>
            <person name="Grigoriev I."/>
            <person name="Longcore J.E."/>
            <person name="James T.Y."/>
        </authorList>
    </citation>
    <scope>NUCLEOTIDE SEQUENCE</scope>
    <source>
        <strain evidence="2">JEL0318</strain>
    </source>
</reference>
<evidence type="ECO:0000256" key="1">
    <source>
        <dbReference type="SAM" id="MobiDB-lite"/>
    </source>
</evidence>
<accession>A0AAD5WWC4</accession>
<feature type="non-terminal residue" evidence="2">
    <location>
        <position position="113"/>
    </location>
</feature>
<feature type="region of interest" description="Disordered" evidence="1">
    <location>
        <begin position="1"/>
        <end position="26"/>
    </location>
</feature>
<gene>
    <name evidence="2" type="ORF">HK097_006749</name>
</gene>
<evidence type="ECO:0000313" key="3">
    <source>
        <dbReference type="Proteomes" id="UP001212841"/>
    </source>
</evidence>
<dbReference type="Proteomes" id="UP001212841">
    <property type="component" value="Unassembled WGS sequence"/>
</dbReference>
<evidence type="ECO:0000313" key="2">
    <source>
        <dbReference type="EMBL" id="KAJ3025108.1"/>
    </source>
</evidence>
<organism evidence="2 3">
    <name type="scientific">Rhizophlyctis rosea</name>
    <dbReference type="NCBI Taxonomy" id="64517"/>
    <lineage>
        <taxon>Eukaryota</taxon>
        <taxon>Fungi</taxon>
        <taxon>Fungi incertae sedis</taxon>
        <taxon>Chytridiomycota</taxon>
        <taxon>Chytridiomycota incertae sedis</taxon>
        <taxon>Chytridiomycetes</taxon>
        <taxon>Rhizophlyctidales</taxon>
        <taxon>Rhizophlyctidaceae</taxon>
        <taxon>Rhizophlyctis</taxon>
    </lineage>
</organism>
<proteinExistence type="predicted"/>
<name>A0AAD5WWC4_9FUNG</name>
<sequence length="113" mass="12829">MSRGRSRSFSELEPPSDAEGERVDIAEPELERKLMELVVSDRFEGEDQAVAKEVQSEEVPPELILNPGGVARRRKEWEDPLKCEVAGTLVEPFMKEMNWWLDAVWKGTSVTKG</sequence>
<dbReference type="EMBL" id="JADGJD010003178">
    <property type="protein sequence ID" value="KAJ3025108.1"/>
    <property type="molecule type" value="Genomic_DNA"/>
</dbReference>
<comment type="caution">
    <text evidence="2">The sequence shown here is derived from an EMBL/GenBank/DDBJ whole genome shotgun (WGS) entry which is preliminary data.</text>
</comment>
<dbReference type="AlphaFoldDB" id="A0AAD5WWC4"/>